<evidence type="ECO:0000259" key="4">
    <source>
        <dbReference type="PROSITE" id="PS51077"/>
    </source>
</evidence>
<dbReference type="AlphaFoldDB" id="A0A0A6UD51"/>
<dbReference type="eggNOG" id="COG1414">
    <property type="taxonomic scope" value="Bacteria"/>
</dbReference>
<keyword evidence="7" id="KW-1185">Reference proteome</keyword>
<dbReference type="PROSITE" id="PS51078">
    <property type="entry name" value="ICLR_ED"/>
    <property type="match status" value="1"/>
</dbReference>
<keyword evidence="3" id="KW-0804">Transcription</keyword>
<comment type="caution">
    <text evidence="6">The sequence shown here is derived from an EMBL/GenBank/DDBJ whole genome shotgun (WGS) entry which is preliminary data.</text>
</comment>
<evidence type="ECO:0000256" key="2">
    <source>
        <dbReference type="ARBA" id="ARBA00023125"/>
    </source>
</evidence>
<dbReference type="PANTHER" id="PTHR30136">
    <property type="entry name" value="HELIX-TURN-HELIX TRANSCRIPTIONAL REGULATOR, ICLR FAMILY"/>
    <property type="match status" value="1"/>
</dbReference>
<dbReference type="Pfam" id="PF09339">
    <property type="entry name" value="HTH_IclR"/>
    <property type="match status" value="1"/>
</dbReference>
<dbReference type="GO" id="GO:0045892">
    <property type="term" value="P:negative regulation of DNA-templated transcription"/>
    <property type="evidence" value="ECO:0007669"/>
    <property type="project" value="TreeGrafter"/>
</dbReference>
<evidence type="ECO:0000313" key="6">
    <source>
        <dbReference type="EMBL" id="KHD73003.1"/>
    </source>
</evidence>
<dbReference type="Pfam" id="PF01614">
    <property type="entry name" value="IclR_C"/>
    <property type="match status" value="1"/>
</dbReference>
<dbReference type="InterPro" id="IPR036390">
    <property type="entry name" value="WH_DNA-bd_sf"/>
</dbReference>
<dbReference type="InterPro" id="IPR036388">
    <property type="entry name" value="WH-like_DNA-bd_sf"/>
</dbReference>
<keyword evidence="2" id="KW-0238">DNA-binding</keyword>
<reference evidence="6 7" key="1">
    <citation type="submission" date="2014-10" db="EMBL/GenBank/DDBJ databases">
        <title>Draft genome sequence of Actinoplanes utahensis NRRL 12052.</title>
        <authorList>
            <person name="Velasco-Bucheli B."/>
            <person name="del Cerro C."/>
            <person name="Hormigo D."/>
            <person name="Garcia J.L."/>
            <person name="Acebal C."/>
            <person name="Arroyo M."/>
            <person name="de la Mata I."/>
        </authorList>
    </citation>
    <scope>NUCLEOTIDE SEQUENCE [LARGE SCALE GENOMIC DNA]</scope>
    <source>
        <strain evidence="6 7">NRRL 12052</strain>
    </source>
</reference>
<protein>
    <submittedName>
        <fullName evidence="6">IclR family transcriptional regulator</fullName>
    </submittedName>
</protein>
<organism evidence="6 7">
    <name type="scientific">Actinoplanes utahensis</name>
    <dbReference type="NCBI Taxonomy" id="1869"/>
    <lineage>
        <taxon>Bacteria</taxon>
        <taxon>Bacillati</taxon>
        <taxon>Actinomycetota</taxon>
        <taxon>Actinomycetes</taxon>
        <taxon>Micromonosporales</taxon>
        <taxon>Micromonosporaceae</taxon>
        <taxon>Actinoplanes</taxon>
    </lineage>
</organism>
<dbReference type="InterPro" id="IPR014757">
    <property type="entry name" value="Tscrpt_reg_IclR_C"/>
</dbReference>
<evidence type="ECO:0000256" key="1">
    <source>
        <dbReference type="ARBA" id="ARBA00023015"/>
    </source>
</evidence>
<dbReference type="SMART" id="SM00346">
    <property type="entry name" value="HTH_ICLR"/>
    <property type="match status" value="1"/>
</dbReference>
<proteinExistence type="predicted"/>
<dbReference type="InterPro" id="IPR029016">
    <property type="entry name" value="GAF-like_dom_sf"/>
</dbReference>
<dbReference type="Gene3D" id="3.30.450.40">
    <property type="match status" value="1"/>
</dbReference>
<dbReference type="EMBL" id="JRTT01000134">
    <property type="protein sequence ID" value="KHD73003.1"/>
    <property type="molecule type" value="Genomic_DNA"/>
</dbReference>
<evidence type="ECO:0000259" key="5">
    <source>
        <dbReference type="PROSITE" id="PS51078"/>
    </source>
</evidence>
<dbReference type="OrthoDB" id="60629at2"/>
<dbReference type="Gene3D" id="1.10.10.10">
    <property type="entry name" value="Winged helix-like DNA-binding domain superfamily/Winged helix DNA-binding domain"/>
    <property type="match status" value="1"/>
</dbReference>
<dbReference type="RefSeq" id="WP_043532796.1">
    <property type="nucleotide sequence ID" value="NZ_BAABKU010000040.1"/>
</dbReference>
<dbReference type="SUPFAM" id="SSF46785">
    <property type="entry name" value="Winged helix' DNA-binding domain"/>
    <property type="match status" value="1"/>
</dbReference>
<gene>
    <name evidence="6" type="ORF">MB27_37110</name>
</gene>
<evidence type="ECO:0000256" key="3">
    <source>
        <dbReference type="ARBA" id="ARBA00023163"/>
    </source>
</evidence>
<dbReference type="InterPro" id="IPR050707">
    <property type="entry name" value="HTH_MetabolicPath_Reg"/>
</dbReference>
<keyword evidence="1" id="KW-0805">Transcription regulation</keyword>
<dbReference type="STRING" id="1869.MB27_37110"/>
<feature type="domain" description="IclR-ED" evidence="5">
    <location>
        <begin position="65"/>
        <end position="242"/>
    </location>
</feature>
<dbReference type="PROSITE" id="PS51077">
    <property type="entry name" value="HTH_ICLR"/>
    <property type="match status" value="1"/>
</dbReference>
<dbReference type="GO" id="GO:0003700">
    <property type="term" value="F:DNA-binding transcription factor activity"/>
    <property type="evidence" value="ECO:0007669"/>
    <property type="project" value="TreeGrafter"/>
</dbReference>
<name>A0A0A6UD51_ACTUT</name>
<evidence type="ECO:0000313" key="7">
    <source>
        <dbReference type="Proteomes" id="UP000054537"/>
    </source>
</evidence>
<dbReference type="PANTHER" id="PTHR30136:SF24">
    <property type="entry name" value="HTH-TYPE TRANSCRIPTIONAL REPRESSOR ALLR"/>
    <property type="match status" value="1"/>
</dbReference>
<dbReference type="Proteomes" id="UP000054537">
    <property type="component" value="Unassembled WGS sequence"/>
</dbReference>
<dbReference type="GO" id="GO:0003677">
    <property type="term" value="F:DNA binding"/>
    <property type="evidence" value="ECO:0007669"/>
    <property type="project" value="UniProtKB-KW"/>
</dbReference>
<dbReference type="SUPFAM" id="SSF55781">
    <property type="entry name" value="GAF domain-like"/>
    <property type="match status" value="1"/>
</dbReference>
<sequence>MGESVTSRALALLGAFDGEHRSLSLTDLARRAGIPLATAHRLVGELHRWGALAREPNGGYVIGRRIWQLGLLAPVQSGLRQAASPFLHDLYGTTLATVHLAVRDGVEVLYVERLAGHVSVPVVSRVGSRLPMHATGVGKVLLAYAPEEVRLEVLKNLTRITAYTVTQPARLIDQLRRVRAEGYATTGEEMSLGACSVAVPVRNGDTVVAALGMVVPDLRRQLPRLVSALQVAAHGISRTLAASPSVQWK</sequence>
<dbReference type="InterPro" id="IPR005471">
    <property type="entry name" value="Tscrpt_reg_IclR_N"/>
</dbReference>
<accession>A0A0A6UD51</accession>
<feature type="domain" description="HTH iclR-type" evidence="4">
    <location>
        <begin position="3"/>
        <end position="64"/>
    </location>
</feature>